<dbReference type="Proteomes" id="UP000694941">
    <property type="component" value="Unplaced"/>
</dbReference>
<feature type="region of interest" description="Disordered" evidence="1">
    <location>
        <begin position="235"/>
        <end position="302"/>
    </location>
</feature>
<dbReference type="InterPro" id="IPR019188">
    <property type="entry name" value="SNAPC1"/>
</dbReference>
<feature type="compositionally biased region" description="Acidic residues" evidence="1">
    <location>
        <begin position="240"/>
        <end position="254"/>
    </location>
</feature>
<gene>
    <name evidence="3" type="primary">LOC106464635</name>
</gene>
<dbReference type="PANTHER" id="PTHR15131">
    <property type="entry name" value="SMALL NUCLEAR RNA ACTIVATING COMPLEX, POLYPEPTIDE 1"/>
    <property type="match status" value="1"/>
</dbReference>
<evidence type="ECO:0000313" key="3">
    <source>
        <dbReference type="RefSeq" id="XP_013780246.1"/>
    </source>
</evidence>
<feature type="compositionally biased region" description="Polar residues" evidence="1">
    <location>
        <begin position="266"/>
        <end position="276"/>
    </location>
</feature>
<organism evidence="2 3">
    <name type="scientific">Limulus polyphemus</name>
    <name type="common">Atlantic horseshoe crab</name>
    <dbReference type="NCBI Taxonomy" id="6850"/>
    <lineage>
        <taxon>Eukaryota</taxon>
        <taxon>Metazoa</taxon>
        <taxon>Ecdysozoa</taxon>
        <taxon>Arthropoda</taxon>
        <taxon>Chelicerata</taxon>
        <taxon>Merostomata</taxon>
        <taxon>Xiphosura</taxon>
        <taxon>Limulidae</taxon>
        <taxon>Limulus</taxon>
    </lineage>
</organism>
<sequence length="302" mass="35276">MPNQGKNFAAGVQTDVDTLMKKFVGKKSIRYEEFAKIWRDMKFSLIFLLKDNERELLLFTHECFKIAMNLWTINHSFQEQVTGLYLLYGFYVKQPLNPPVKIRITLEQWKQLQEIFSIATREHHLDICFIFRRLQLMNAFHFVATPTMMGPKSSLRLNGISEVQETSRLDDVMMPLQELKNCGHLEQLQAIHEHYTKMKEAQSIDSVQTLNIVSGDVYEEINEKIKQFQERYKHPNQDSIFDEGDINEEDEGEESVGTRRARLRAQQFSSVATVSQSRRHRPVQKDDSSGSDKSPSKKKKQQ</sequence>
<evidence type="ECO:0000256" key="1">
    <source>
        <dbReference type="SAM" id="MobiDB-lite"/>
    </source>
</evidence>
<keyword evidence="2" id="KW-1185">Reference proteome</keyword>
<reference evidence="3" key="1">
    <citation type="submission" date="2025-08" db="UniProtKB">
        <authorList>
            <consortium name="RefSeq"/>
        </authorList>
    </citation>
    <scope>IDENTIFICATION</scope>
    <source>
        <tissue evidence="3">Muscle</tissue>
    </source>
</reference>
<dbReference type="PANTHER" id="PTHR15131:SF3">
    <property type="entry name" value="SNRNA-ACTIVATING PROTEIN COMPLEX SUBUNIT 1"/>
    <property type="match status" value="1"/>
</dbReference>
<dbReference type="GeneID" id="106464635"/>
<proteinExistence type="predicted"/>
<evidence type="ECO:0000313" key="2">
    <source>
        <dbReference type="Proteomes" id="UP000694941"/>
    </source>
</evidence>
<dbReference type="Pfam" id="PF09808">
    <property type="entry name" value="SNAPC1"/>
    <property type="match status" value="1"/>
</dbReference>
<name>A0ABM1BEA8_LIMPO</name>
<dbReference type="RefSeq" id="XP_013780246.1">
    <property type="nucleotide sequence ID" value="XM_013924792.2"/>
</dbReference>
<protein>
    <submittedName>
        <fullName evidence="3">snRNA-activating protein complex subunit 1-like</fullName>
    </submittedName>
</protein>
<accession>A0ABM1BEA8</accession>